<evidence type="ECO:0000313" key="2">
    <source>
        <dbReference type="EMBL" id="TMS35488.1"/>
    </source>
</evidence>
<dbReference type="Proteomes" id="UP000298663">
    <property type="component" value="Unassembled WGS sequence"/>
</dbReference>
<keyword evidence="1" id="KW-0472">Membrane</keyword>
<organism evidence="2 3">
    <name type="scientific">Steinernema carpocapsae</name>
    <name type="common">Entomopathogenic nematode</name>
    <dbReference type="NCBI Taxonomy" id="34508"/>
    <lineage>
        <taxon>Eukaryota</taxon>
        <taxon>Metazoa</taxon>
        <taxon>Ecdysozoa</taxon>
        <taxon>Nematoda</taxon>
        <taxon>Chromadorea</taxon>
        <taxon>Rhabditida</taxon>
        <taxon>Tylenchina</taxon>
        <taxon>Panagrolaimomorpha</taxon>
        <taxon>Strongyloidoidea</taxon>
        <taxon>Steinernematidae</taxon>
        <taxon>Steinernema</taxon>
    </lineage>
</organism>
<feature type="transmembrane region" description="Helical" evidence="1">
    <location>
        <begin position="45"/>
        <end position="65"/>
    </location>
</feature>
<evidence type="ECO:0000256" key="1">
    <source>
        <dbReference type="SAM" id="Phobius"/>
    </source>
</evidence>
<reference evidence="2 3" key="1">
    <citation type="journal article" date="2015" name="Genome Biol.">
        <title>Comparative genomics of Steinernema reveals deeply conserved gene regulatory networks.</title>
        <authorList>
            <person name="Dillman A.R."/>
            <person name="Macchietto M."/>
            <person name="Porter C.F."/>
            <person name="Rogers A."/>
            <person name="Williams B."/>
            <person name="Antoshechkin I."/>
            <person name="Lee M.M."/>
            <person name="Goodwin Z."/>
            <person name="Lu X."/>
            <person name="Lewis E.E."/>
            <person name="Goodrich-Blair H."/>
            <person name="Stock S.P."/>
            <person name="Adams B.J."/>
            <person name="Sternberg P.W."/>
            <person name="Mortazavi A."/>
        </authorList>
    </citation>
    <scope>NUCLEOTIDE SEQUENCE [LARGE SCALE GENOMIC DNA]</scope>
    <source>
        <strain evidence="2 3">ALL</strain>
    </source>
</reference>
<name>A0A4U8UUM3_STECR</name>
<accession>A0A4U8UUM3</accession>
<proteinExistence type="predicted"/>
<protein>
    <submittedName>
        <fullName evidence="2">Uncharacterized protein</fullName>
    </submittedName>
</protein>
<sequence>MQQPPKFKVSFNTEQDCDHHLLHIWSSLLYAIRVKKRRQRDARETLFAAVSIAACSIHTLQIFLLDVRTIGTNKLNVA</sequence>
<dbReference type="EMBL" id="AZBU02000001">
    <property type="protein sequence ID" value="TMS35488.1"/>
    <property type="molecule type" value="Genomic_DNA"/>
</dbReference>
<keyword evidence="1" id="KW-1133">Transmembrane helix</keyword>
<keyword evidence="3" id="KW-1185">Reference proteome</keyword>
<keyword evidence="1" id="KW-0812">Transmembrane</keyword>
<evidence type="ECO:0000313" key="3">
    <source>
        <dbReference type="Proteomes" id="UP000298663"/>
    </source>
</evidence>
<comment type="caution">
    <text evidence="2">The sequence shown here is derived from an EMBL/GenBank/DDBJ whole genome shotgun (WGS) entry which is preliminary data.</text>
</comment>
<dbReference type="AlphaFoldDB" id="A0A4U8UUM3"/>
<gene>
    <name evidence="2" type="ORF">L596_002882</name>
</gene>
<reference evidence="2 3" key="2">
    <citation type="journal article" date="2019" name="G3 (Bethesda)">
        <title>Hybrid Assembly of the Genome of the Entomopathogenic Nematode Steinernema carpocapsae Identifies the X-Chromosome.</title>
        <authorList>
            <person name="Serra L."/>
            <person name="Macchietto M."/>
            <person name="Macias-Munoz A."/>
            <person name="McGill C.J."/>
            <person name="Rodriguez I.M."/>
            <person name="Rodriguez B."/>
            <person name="Murad R."/>
            <person name="Mortazavi A."/>
        </authorList>
    </citation>
    <scope>NUCLEOTIDE SEQUENCE [LARGE SCALE GENOMIC DNA]</scope>
    <source>
        <strain evidence="2 3">ALL</strain>
    </source>
</reference>